<dbReference type="InterPro" id="IPR021109">
    <property type="entry name" value="Peptidase_aspartic_dom_sf"/>
</dbReference>
<dbReference type="GO" id="GO:0003676">
    <property type="term" value="F:nucleic acid binding"/>
    <property type="evidence" value="ECO:0007669"/>
    <property type="project" value="InterPro"/>
</dbReference>
<proteinExistence type="predicted"/>
<dbReference type="Pfam" id="PF03564">
    <property type="entry name" value="DUF1759"/>
    <property type="match status" value="1"/>
</dbReference>
<dbReference type="AlphaFoldDB" id="A0A7D9HYH8"/>
<name>A0A7D9HYH8_PARCT</name>
<dbReference type="OrthoDB" id="5978872at2759"/>
<dbReference type="Gene3D" id="2.40.70.10">
    <property type="entry name" value="Acid Proteases"/>
    <property type="match status" value="1"/>
</dbReference>
<sequence>MPLDELTKKRRTRAAHRGSATKIGTKIKECLANTSETPQTDKNVMKQLRDTLSEKLEALKLLDNEIVEVLSNSEAEDAEQQLEKEIQETDDTRAELQKIILDVNDALFEALPSLPQGQSTPSNLSMNATPKQTVRAKLPKLEKTAIQRAHIQALMNIKPVYNERDVRRLRELYHACETNCRGLKTLGVDESSYATIVVPEILDKLPESLRLTITRGASGSDFLSWTMKDILKALLDEIELREAHESSSTNTSKQERRKPQFLDGSAAALVNHTTREGKPRCVYCLQEHLSQDCKKIQNAGERKQILRKYGRCFVCLKRGHISSNCLNTSKCSACSKRHHSSICESHANGSITADVVHSTHSCVGSANRVALQTAQALVIGGKENVRVRVMFDSGSQRSFVTGKVAQKAGVPVKRKEWVEIRTFGQEKVEGKLREVFELSVAPVQGGESVSIEVYGVDSISQIRNEHVETRKKDYPHLQGLWFSDVCKTKNVLEIELLIGADYLWLFQEGRTVRGKSDEPVAVQTKLGWVLSGPLKSGSEDDDGPTSCAQVSVNLIGHVTKSKNRSLQACVEKLWDYETLGIKHEEEASELLNDSLHFNGQRYSVSLPWKEGHSLLPTNYSCSVQRLKGQLLRLKKEPEVLQEYDRVIKEQLELGIIEPVVELERADKIHYLPHHAVVRKDAKTTK</sequence>
<feature type="non-terminal residue" evidence="1">
    <location>
        <position position="685"/>
    </location>
</feature>
<accession>A0A7D9HYH8</accession>
<reference evidence="1" key="1">
    <citation type="submission" date="2020-04" db="EMBL/GenBank/DDBJ databases">
        <authorList>
            <person name="Alioto T."/>
            <person name="Alioto T."/>
            <person name="Gomez Garrido J."/>
        </authorList>
    </citation>
    <scope>NUCLEOTIDE SEQUENCE</scope>
    <source>
        <strain evidence="1">A484AB</strain>
    </source>
</reference>
<gene>
    <name evidence="1" type="ORF">PACLA_8A008092</name>
</gene>
<keyword evidence="2" id="KW-1185">Reference proteome</keyword>
<organism evidence="1 2">
    <name type="scientific">Paramuricea clavata</name>
    <name type="common">Red gorgonian</name>
    <name type="synonym">Violescent sea-whip</name>
    <dbReference type="NCBI Taxonomy" id="317549"/>
    <lineage>
        <taxon>Eukaryota</taxon>
        <taxon>Metazoa</taxon>
        <taxon>Cnidaria</taxon>
        <taxon>Anthozoa</taxon>
        <taxon>Octocorallia</taxon>
        <taxon>Malacalcyonacea</taxon>
        <taxon>Plexauridae</taxon>
        <taxon>Paramuricea</taxon>
    </lineage>
</organism>
<dbReference type="Proteomes" id="UP001152795">
    <property type="component" value="Unassembled WGS sequence"/>
</dbReference>
<dbReference type="InterPro" id="IPR001878">
    <property type="entry name" value="Znf_CCHC"/>
</dbReference>
<evidence type="ECO:0000313" key="1">
    <source>
        <dbReference type="EMBL" id="CAB3996895.1"/>
    </source>
</evidence>
<evidence type="ECO:0000313" key="2">
    <source>
        <dbReference type="Proteomes" id="UP001152795"/>
    </source>
</evidence>
<dbReference type="PANTHER" id="PTHR47331">
    <property type="entry name" value="PHD-TYPE DOMAIN-CONTAINING PROTEIN"/>
    <property type="match status" value="1"/>
</dbReference>
<keyword evidence="1" id="KW-0436">Ligase</keyword>
<dbReference type="SMART" id="SM00343">
    <property type="entry name" value="ZnF_C2HC"/>
    <property type="match status" value="2"/>
</dbReference>
<comment type="caution">
    <text evidence="1">The sequence shown here is derived from an EMBL/GenBank/DDBJ whole genome shotgun (WGS) entry which is preliminary data.</text>
</comment>
<dbReference type="EMBL" id="CACRXK020002971">
    <property type="protein sequence ID" value="CAB3996895.1"/>
    <property type="molecule type" value="Genomic_DNA"/>
</dbReference>
<protein>
    <submittedName>
        <fullName evidence="1">E3 ubiquitin- ligase DZIP3</fullName>
    </submittedName>
</protein>
<dbReference type="GO" id="GO:0008270">
    <property type="term" value="F:zinc ion binding"/>
    <property type="evidence" value="ECO:0007669"/>
    <property type="project" value="InterPro"/>
</dbReference>
<dbReference type="PANTHER" id="PTHR47331:SF5">
    <property type="entry name" value="RIBONUCLEASE H"/>
    <property type="match status" value="1"/>
</dbReference>
<dbReference type="InterPro" id="IPR005312">
    <property type="entry name" value="DUF1759"/>
</dbReference>
<dbReference type="GO" id="GO:0016874">
    <property type="term" value="F:ligase activity"/>
    <property type="evidence" value="ECO:0007669"/>
    <property type="project" value="UniProtKB-KW"/>
</dbReference>